<name>M1DFJ0_SOLTU</name>
<dbReference type="AlphaFoldDB" id="M1DFJ0"/>
<dbReference type="InParanoid" id="M1DFJ0"/>
<proteinExistence type="predicted"/>
<feature type="compositionally biased region" description="Polar residues" evidence="1">
    <location>
        <begin position="206"/>
        <end position="219"/>
    </location>
</feature>
<evidence type="ECO:0000313" key="4">
    <source>
        <dbReference type="Proteomes" id="UP000011115"/>
    </source>
</evidence>
<dbReference type="Proteomes" id="UP000011115">
    <property type="component" value="Unassembled WGS sequence"/>
</dbReference>
<sequence length="219" mass="24044">MARDPGTYSGDIVREFYAFYVATLRGSIHKNARPTAQAPLTVILVCKFSVDISETTIRRFLYGPGPDHSWALNTAEFDYRSDSADNALTWDRAVMVAVLVTGFEIDFACMLIAEIQEMAFKASTTYPFPCLIFQLCRDSGVPIWHCDKLIWPIGTLDIGLIRDEVNMAAPCRESHVDLPPMGADSVDVVEQMQGDDPTPPAHTNDVPASSSQATLGLVA</sequence>
<accession>M1DFJ0</accession>
<dbReference type="EnsemblPlants" id="PGSC0003DMT400088242">
    <property type="protein sequence ID" value="PGSC0003DMT400088242"/>
    <property type="gene ID" value="PGSC0003DMG400037813"/>
</dbReference>
<dbReference type="Pfam" id="PF20167">
    <property type="entry name" value="Transposase_32"/>
    <property type="match status" value="1"/>
</dbReference>
<feature type="region of interest" description="Disordered" evidence="1">
    <location>
        <begin position="191"/>
        <end position="219"/>
    </location>
</feature>
<dbReference type="Gramene" id="PGSC0003DMT400088242">
    <property type="protein sequence ID" value="PGSC0003DMT400088242"/>
    <property type="gene ID" value="PGSC0003DMG400037813"/>
</dbReference>
<reference evidence="3" key="2">
    <citation type="submission" date="2015-06" db="UniProtKB">
        <authorList>
            <consortium name="EnsemblPlants"/>
        </authorList>
    </citation>
    <scope>IDENTIFICATION</scope>
    <source>
        <strain evidence="3">DM1-3 516 R44</strain>
    </source>
</reference>
<protein>
    <submittedName>
        <fullName evidence="3">Integrase core domain containing protein</fullName>
    </submittedName>
</protein>
<dbReference type="PaxDb" id="4113-PGSC0003DMT400088242"/>
<dbReference type="HOGENOM" id="CLU_028647_1_1_1"/>
<keyword evidence="4" id="KW-1185">Reference proteome</keyword>
<feature type="domain" description="Putative plant transposon protein" evidence="2">
    <location>
        <begin position="2"/>
        <end position="142"/>
    </location>
</feature>
<evidence type="ECO:0000256" key="1">
    <source>
        <dbReference type="SAM" id="MobiDB-lite"/>
    </source>
</evidence>
<organism evidence="3 4">
    <name type="scientific">Solanum tuberosum</name>
    <name type="common">Potato</name>
    <dbReference type="NCBI Taxonomy" id="4113"/>
    <lineage>
        <taxon>Eukaryota</taxon>
        <taxon>Viridiplantae</taxon>
        <taxon>Streptophyta</taxon>
        <taxon>Embryophyta</taxon>
        <taxon>Tracheophyta</taxon>
        <taxon>Spermatophyta</taxon>
        <taxon>Magnoliopsida</taxon>
        <taxon>eudicotyledons</taxon>
        <taxon>Gunneridae</taxon>
        <taxon>Pentapetalae</taxon>
        <taxon>asterids</taxon>
        <taxon>lamiids</taxon>
        <taxon>Solanales</taxon>
        <taxon>Solanaceae</taxon>
        <taxon>Solanoideae</taxon>
        <taxon>Solaneae</taxon>
        <taxon>Solanum</taxon>
    </lineage>
</organism>
<dbReference type="InterPro" id="IPR046796">
    <property type="entry name" value="Transposase_32_dom"/>
</dbReference>
<reference evidence="4" key="1">
    <citation type="journal article" date="2011" name="Nature">
        <title>Genome sequence and analysis of the tuber crop potato.</title>
        <authorList>
            <consortium name="The Potato Genome Sequencing Consortium"/>
        </authorList>
    </citation>
    <scope>NUCLEOTIDE SEQUENCE [LARGE SCALE GENOMIC DNA]</scope>
    <source>
        <strain evidence="4">cv. DM1-3 516 R44</strain>
    </source>
</reference>
<evidence type="ECO:0000259" key="2">
    <source>
        <dbReference type="Pfam" id="PF20167"/>
    </source>
</evidence>
<evidence type="ECO:0000313" key="3">
    <source>
        <dbReference type="EnsemblPlants" id="PGSC0003DMT400088242"/>
    </source>
</evidence>